<dbReference type="HOGENOM" id="CLU_2456397_0_0_1"/>
<dbReference type="AlphaFoldDB" id="D5GHF5"/>
<dbReference type="Proteomes" id="UP000006911">
    <property type="component" value="Unassembled WGS sequence"/>
</dbReference>
<protein>
    <submittedName>
        <fullName evidence="1">(Perigord truffle) hypothetical protein</fullName>
    </submittedName>
</protein>
<gene>
    <name evidence="1" type="ORF">GSTUM_00007917001</name>
</gene>
<keyword evidence="2" id="KW-1185">Reference proteome</keyword>
<evidence type="ECO:0000313" key="1">
    <source>
        <dbReference type="EMBL" id="CAZ83948.1"/>
    </source>
</evidence>
<dbReference type="EMBL" id="FN430318">
    <property type="protein sequence ID" value="CAZ83948.1"/>
    <property type="molecule type" value="Genomic_DNA"/>
</dbReference>
<dbReference type="KEGG" id="tml:GSTUM_00007917001"/>
<reference evidence="1 2" key="1">
    <citation type="journal article" date="2010" name="Nature">
        <title>Perigord black truffle genome uncovers evolutionary origins and mechanisms of symbiosis.</title>
        <authorList>
            <person name="Martin F."/>
            <person name="Kohler A."/>
            <person name="Murat C."/>
            <person name="Balestrini R."/>
            <person name="Coutinho P.M."/>
            <person name="Jaillon O."/>
            <person name="Montanini B."/>
            <person name="Morin E."/>
            <person name="Noel B."/>
            <person name="Percudani R."/>
            <person name="Porcel B."/>
            <person name="Rubini A."/>
            <person name="Amicucci A."/>
            <person name="Amselem J."/>
            <person name="Anthouard V."/>
            <person name="Arcioni S."/>
            <person name="Artiguenave F."/>
            <person name="Aury J.M."/>
            <person name="Ballario P."/>
            <person name="Bolchi A."/>
            <person name="Brenna A."/>
            <person name="Brun A."/>
            <person name="Buee M."/>
            <person name="Cantarel B."/>
            <person name="Chevalier G."/>
            <person name="Couloux A."/>
            <person name="Da Silva C."/>
            <person name="Denoeud F."/>
            <person name="Duplessis S."/>
            <person name="Ghignone S."/>
            <person name="Hilselberger B."/>
            <person name="Iotti M."/>
            <person name="Marcais B."/>
            <person name="Mello A."/>
            <person name="Miranda M."/>
            <person name="Pacioni G."/>
            <person name="Quesneville H."/>
            <person name="Riccioni C."/>
            <person name="Ruotolo R."/>
            <person name="Splivallo R."/>
            <person name="Stocchi V."/>
            <person name="Tisserant E."/>
            <person name="Viscomi A.R."/>
            <person name="Zambonelli A."/>
            <person name="Zampieri E."/>
            <person name="Henrissat B."/>
            <person name="Lebrun M.H."/>
            <person name="Paolocci F."/>
            <person name="Bonfante P."/>
            <person name="Ottonello S."/>
            <person name="Wincker P."/>
        </authorList>
    </citation>
    <scope>NUCLEOTIDE SEQUENCE [LARGE SCALE GENOMIC DNA]</scope>
    <source>
        <strain evidence="1 2">Mel28</strain>
    </source>
</reference>
<accession>D5GHF5</accession>
<dbReference type="GeneID" id="9183623"/>
<proteinExistence type="predicted"/>
<name>D5GHF5_TUBMM</name>
<sequence>MLHRPGRIPNDALFLSIVTTAAWTSLRHFGTCVDRELSRIWVLALFRRIFVCVVNRNELARVLFLKKNFFKFGIVYRGERRIFDNQWVR</sequence>
<evidence type="ECO:0000313" key="2">
    <source>
        <dbReference type="Proteomes" id="UP000006911"/>
    </source>
</evidence>
<dbReference type="InParanoid" id="D5GHF5"/>
<dbReference type="RefSeq" id="XP_002839757.1">
    <property type="nucleotide sequence ID" value="XM_002839711.1"/>
</dbReference>
<organism evidence="1 2">
    <name type="scientific">Tuber melanosporum (strain Mel28)</name>
    <name type="common">Perigord black truffle</name>
    <dbReference type="NCBI Taxonomy" id="656061"/>
    <lineage>
        <taxon>Eukaryota</taxon>
        <taxon>Fungi</taxon>
        <taxon>Dikarya</taxon>
        <taxon>Ascomycota</taxon>
        <taxon>Pezizomycotina</taxon>
        <taxon>Pezizomycetes</taxon>
        <taxon>Pezizales</taxon>
        <taxon>Tuberaceae</taxon>
        <taxon>Tuber</taxon>
    </lineage>
</organism>